<feature type="region of interest" description="Disordered" evidence="2">
    <location>
        <begin position="295"/>
        <end position="337"/>
    </location>
</feature>
<proteinExistence type="predicted"/>
<name>A0A6G0XD06_9STRA</name>
<feature type="coiled-coil region" evidence="1">
    <location>
        <begin position="93"/>
        <end position="273"/>
    </location>
</feature>
<evidence type="ECO:0000256" key="1">
    <source>
        <dbReference type="SAM" id="Coils"/>
    </source>
</evidence>
<dbReference type="Proteomes" id="UP000481153">
    <property type="component" value="Unassembled WGS sequence"/>
</dbReference>
<protein>
    <recommendedName>
        <fullName evidence="5">Hyaluronan-mediated motility receptor C-terminal domain-containing protein</fullName>
    </recommendedName>
</protein>
<reference evidence="3 4" key="1">
    <citation type="submission" date="2019-07" db="EMBL/GenBank/DDBJ databases">
        <title>Genomics analysis of Aphanomyces spp. identifies a new class of oomycete effector associated with host adaptation.</title>
        <authorList>
            <person name="Gaulin E."/>
        </authorList>
    </citation>
    <scope>NUCLEOTIDE SEQUENCE [LARGE SCALE GENOMIC DNA]</scope>
    <source>
        <strain evidence="3 4">ATCC 201684</strain>
    </source>
</reference>
<dbReference type="EMBL" id="VJMJ01000079">
    <property type="protein sequence ID" value="KAF0738045.1"/>
    <property type="molecule type" value="Genomic_DNA"/>
</dbReference>
<organism evidence="3 4">
    <name type="scientific">Aphanomyces euteiches</name>
    <dbReference type="NCBI Taxonomy" id="100861"/>
    <lineage>
        <taxon>Eukaryota</taxon>
        <taxon>Sar</taxon>
        <taxon>Stramenopiles</taxon>
        <taxon>Oomycota</taxon>
        <taxon>Saprolegniomycetes</taxon>
        <taxon>Saprolegniales</taxon>
        <taxon>Verrucalvaceae</taxon>
        <taxon>Aphanomyces</taxon>
    </lineage>
</organism>
<evidence type="ECO:0000313" key="3">
    <source>
        <dbReference type="EMBL" id="KAF0738045.1"/>
    </source>
</evidence>
<feature type="coiled-coil region" evidence="1">
    <location>
        <begin position="23"/>
        <end position="50"/>
    </location>
</feature>
<evidence type="ECO:0000313" key="4">
    <source>
        <dbReference type="Proteomes" id="UP000481153"/>
    </source>
</evidence>
<evidence type="ECO:0000256" key="2">
    <source>
        <dbReference type="SAM" id="MobiDB-lite"/>
    </source>
</evidence>
<keyword evidence="4" id="KW-1185">Reference proteome</keyword>
<comment type="caution">
    <text evidence="3">The sequence shown here is derived from an EMBL/GenBank/DDBJ whole genome shotgun (WGS) entry which is preliminary data.</text>
</comment>
<accession>A0A6G0XD06</accession>
<keyword evidence="1" id="KW-0175">Coiled coil</keyword>
<dbReference type="AlphaFoldDB" id="A0A6G0XD06"/>
<evidence type="ECO:0008006" key="5">
    <source>
        <dbReference type="Google" id="ProtNLM"/>
    </source>
</evidence>
<sequence>MHVEFEHINNQLNAKAGVSKDAQREAESELHAMVEKCARLQGEANALREQVTYLQSHSTEVQTNATQLKSKLLQLTEEHATLQIHLKSSKAEIDRHMTETAFLKREVDRLQNELNARDLELLQHQQKNMDVQSAIEDTKKRLQLEEQARELQTRRMELDVEKKWRDQAHAYEIKLQAEAAALAEVKNELEMTKALQDELVRTLGVEAPTDLHSHLVTELNHKASLLQTVEKLRSKLAASEKSCGEYTKLQIAHTELEDKYNKTRQAMERILARKTKSGDVSASAVAAEVGLTLKENTSLLSPKATPGKRKPPPSDEVARPLKHVSVKSRYMQPPKFL</sequence>
<dbReference type="VEuPathDB" id="FungiDB:AeMF1_020604"/>
<gene>
    <name evidence="3" type="ORF">Ae201684_006037</name>
</gene>